<proteinExistence type="inferred from homology"/>
<keyword evidence="7" id="KW-0233">DNA recombination</keyword>
<evidence type="ECO:0000313" key="12">
    <source>
        <dbReference type="EMBL" id="WVX66229.1"/>
    </source>
</evidence>
<name>A0ABZ2C0R4_9PROT</name>
<dbReference type="PANTHER" id="PTHR30405:SF25">
    <property type="entry name" value="RNA-GUIDED DNA ENDONUCLEASE INSQ-RELATED"/>
    <property type="match status" value="1"/>
</dbReference>
<evidence type="ECO:0000313" key="11">
    <source>
        <dbReference type="EMBL" id="WVX66054.1"/>
    </source>
</evidence>
<gene>
    <name evidence="11" type="ORF">Bealeia1_00225</name>
    <name evidence="12" type="ORF">Bealeia1_00404</name>
    <name evidence="13" type="ORF">Bealeia1_00584</name>
    <name evidence="14" type="ORF">Bealeia1_00975</name>
    <name evidence="15" type="ORF">Bealeia1_01245</name>
    <name evidence="16" type="ORF">Bealeia1_01597</name>
</gene>
<evidence type="ECO:0000256" key="3">
    <source>
        <dbReference type="ARBA" id="ARBA00022578"/>
    </source>
</evidence>
<evidence type="ECO:0000256" key="2">
    <source>
        <dbReference type="ARBA" id="ARBA00011044"/>
    </source>
</evidence>
<dbReference type="NCBIfam" id="NF040570">
    <property type="entry name" value="guided_TnpB"/>
    <property type="match status" value="1"/>
</dbReference>
<evidence type="ECO:0000313" key="14">
    <source>
        <dbReference type="EMBL" id="WVX66790.1"/>
    </source>
</evidence>
<evidence type="ECO:0000313" key="13">
    <source>
        <dbReference type="EMBL" id="WVX66407.1"/>
    </source>
</evidence>
<sequence length="398" mass="45224">MLLVHKVELKPNNKQATYFRKACGVARFAYNWALDQWKKQYQNGEKPTEISLRKLLNACKAEEYPWMQEVTKNAPQQAIKNLGSAFNRFFRKQGGYPKFKKKGIRDSFRADNGPPQKGESAIRVTGKKIQIPCLGWVKITENLRFQGQIKSLTISRVADRWFASISVEIDKLPHVRKNQGIVGVDLGITKLATLSNGMVVEGAKAHTALLKKLKRSSRQLSRKDKKSMNFKKHTQKLARLHARIANIRRDYLHKATTDIVLNHHEIGIENLNVKGMSANRKLARHILDQSFYEFRRQLEYKAGLYNAQIFVADRFFPSSKLCHSCGCVYADLKLSERHWTCPHCNQSHDRDVNAALNLQRLCTGSSPETYACGVGSSGSFARQISETTCVESGIQHHA</sequence>
<comment type="similarity">
    <text evidence="2">In the N-terminal section; belongs to the transposase 2 family.</text>
</comment>
<dbReference type="EMBL" id="CP133270">
    <property type="protein sequence ID" value="WVX67048.1"/>
    <property type="molecule type" value="Genomic_DNA"/>
</dbReference>
<evidence type="ECO:0000259" key="10">
    <source>
        <dbReference type="Pfam" id="PF12323"/>
    </source>
</evidence>
<accession>A0ABZ2C0R4</accession>
<evidence type="ECO:0000256" key="5">
    <source>
        <dbReference type="ARBA" id="ARBA00022833"/>
    </source>
</evidence>
<dbReference type="InterPro" id="IPR021027">
    <property type="entry name" value="Transposase_put_HTH"/>
</dbReference>
<dbReference type="InterPro" id="IPR051399">
    <property type="entry name" value="RNA-guided_DNA_endo/Transpos"/>
</dbReference>
<dbReference type="EMBL" id="CP133270">
    <property type="protein sequence ID" value="WVX66054.1"/>
    <property type="molecule type" value="Genomic_DNA"/>
</dbReference>
<comment type="similarity">
    <text evidence="1">In the C-terminal section; belongs to the transposase 35 family.</text>
</comment>
<evidence type="ECO:0000256" key="6">
    <source>
        <dbReference type="ARBA" id="ARBA00023125"/>
    </source>
</evidence>
<dbReference type="Pfam" id="PF12323">
    <property type="entry name" value="HTH_OrfB_IS605"/>
    <property type="match status" value="1"/>
</dbReference>
<protein>
    <submittedName>
        <fullName evidence="11">IS200/IS605 family transposase</fullName>
    </submittedName>
    <submittedName>
        <fullName evidence="14">Transposase InsQ</fullName>
    </submittedName>
</protein>
<keyword evidence="4" id="KW-0479">Metal-binding</keyword>
<dbReference type="Pfam" id="PF07282">
    <property type="entry name" value="Cas12f1-like_TNB"/>
    <property type="match status" value="1"/>
</dbReference>
<feature type="domain" description="Probable transposase IS891/IS1136/IS1341" evidence="8">
    <location>
        <begin position="164"/>
        <end position="279"/>
    </location>
</feature>
<dbReference type="PANTHER" id="PTHR30405">
    <property type="entry name" value="TRANSPOSASE"/>
    <property type="match status" value="1"/>
</dbReference>
<keyword evidence="3" id="KW-0815">Transposition</keyword>
<evidence type="ECO:0000256" key="7">
    <source>
        <dbReference type="ARBA" id="ARBA00023172"/>
    </source>
</evidence>
<evidence type="ECO:0000256" key="4">
    <source>
        <dbReference type="ARBA" id="ARBA00022723"/>
    </source>
</evidence>
<evidence type="ECO:0000259" key="8">
    <source>
        <dbReference type="Pfam" id="PF01385"/>
    </source>
</evidence>
<dbReference type="InterPro" id="IPR010095">
    <property type="entry name" value="Cas12f1-like_TNB"/>
</dbReference>
<keyword evidence="17" id="KW-1185">Reference proteome</keyword>
<dbReference type="EMBL" id="CP133270">
    <property type="protein sequence ID" value="WVX66229.1"/>
    <property type="molecule type" value="Genomic_DNA"/>
</dbReference>
<dbReference type="RefSeq" id="WP_331255280.1">
    <property type="nucleotide sequence ID" value="NZ_CP133270.1"/>
</dbReference>
<reference evidence="11 17" key="2">
    <citation type="journal article" date="2024" name="Environ. Microbiol.">
        <title>Novel evolutionary insights on the interactions of the Holosporales (Alphaproteobacteria) with eukaryotic hosts from comparative genomics.</title>
        <authorList>
            <person name="Giovannini M."/>
            <person name="Petroni G."/>
            <person name="Castelli M."/>
        </authorList>
    </citation>
    <scope>NUCLEOTIDE SEQUENCE [LARGE SCALE GENOMIC DNA]</scope>
    <source>
        <strain evidence="11 17">US_Bl 15I1</strain>
    </source>
</reference>
<evidence type="ECO:0000313" key="17">
    <source>
        <dbReference type="Proteomes" id="UP001330434"/>
    </source>
</evidence>
<dbReference type="InterPro" id="IPR001959">
    <property type="entry name" value="Transposase"/>
</dbReference>
<feature type="domain" description="Cas12f1-like TNB" evidence="9">
    <location>
        <begin position="291"/>
        <end position="358"/>
    </location>
</feature>
<dbReference type="EMBL" id="CP133270">
    <property type="protein sequence ID" value="WVX67395.1"/>
    <property type="molecule type" value="Genomic_DNA"/>
</dbReference>
<evidence type="ECO:0000259" key="9">
    <source>
        <dbReference type="Pfam" id="PF07282"/>
    </source>
</evidence>
<keyword evidence="5" id="KW-0862">Zinc</keyword>
<evidence type="ECO:0000313" key="16">
    <source>
        <dbReference type="EMBL" id="WVX67395.1"/>
    </source>
</evidence>
<evidence type="ECO:0000313" key="15">
    <source>
        <dbReference type="EMBL" id="WVX67048.1"/>
    </source>
</evidence>
<keyword evidence="6" id="KW-0238">DNA-binding</keyword>
<dbReference type="EMBL" id="CP133270">
    <property type="protein sequence ID" value="WVX66790.1"/>
    <property type="molecule type" value="Genomic_DNA"/>
</dbReference>
<organism evidence="11 17">
    <name type="scientific">Candidatus Bealeia paramacronuclearis</name>
    <dbReference type="NCBI Taxonomy" id="1921001"/>
    <lineage>
        <taxon>Bacteria</taxon>
        <taxon>Pseudomonadati</taxon>
        <taxon>Pseudomonadota</taxon>
        <taxon>Alphaproteobacteria</taxon>
        <taxon>Holosporales</taxon>
        <taxon>Holosporaceae</taxon>
        <taxon>Candidatus Bealeia</taxon>
    </lineage>
</organism>
<reference evidence="11" key="1">
    <citation type="submission" date="2023-08" db="EMBL/GenBank/DDBJ databases">
        <authorList>
            <person name="Giovannini M.G."/>
            <person name="Castelli M.C."/>
            <person name="Petroni G.P."/>
        </authorList>
    </citation>
    <scope>NUCLEOTIDE SEQUENCE</scope>
    <source>
        <strain evidence="11">US_Bl 15I1</strain>
    </source>
</reference>
<evidence type="ECO:0000256" key="1">
    <source>
        <dbReference type="ARBA" id="ARBA00008761"/>
    </source>
</evidence>
<dbReference type="Proteomes" id="UP001330434">
    <property type="component" value="Chromosome"/>
</dbReference>
<dbReference type="Pfam" id="PF01385">
    <property type="entry name" value="OrfB_IS605"/>
    <property type="match status" value="1"/>
</dbReference>
<feature type="domain" description="Transposase putative helix-turn-helix" evidence="10">
    <location>
        <begin position="1"/>
        <end position="46"/>
    </location>
</feature>
<dbReference type="EMBL" id="CP133270">
    <property type="protein sequence ID" value="WVX66407.1"/>
    <property type="molecule type" value="Genomic_DNA"/>
</dbReference>